<evidence type="ECO:0000313" key="2">
    <source>
        <dbReference type="Proteomes" id="UP000442619"/>
    </source>
</evidence>
<dbReference type="EMBL" id="VUNM01000007">
    <property type="protein sequence ID" value="MST88927.1"/>
    <property type="molecule type" value="Genomic_DNA"/>
</dbReference>
<reference evidence="1 2" key="1">
    <citation type="submission" date="2019-08" db="EMBL/GenBank/DDBJ databases">
        <title>In-depth cultivation of the pig gut microbiome towards novel bacterial diversity and tailored functional studies.</title>
        <authorList>
            <person name="Wylensek D."/>
            <person name="Hitch T.C.A."/>
            <person name="Clavel T."/>
        </authorList>
    </citation>
    <scope>NUCLEOTIDE SEQUENCE [LARGE SCALE GENOMIC DNA]</scope>
    <source>
        <strain evidence="1 2">CA-Schmier-601-WT-3</strain>
    </source>
</reference>
<organism evidence="1 2">
    <name type="scientific">Sharpea porci</name>
    <dbReference type="NCBI Taxonomy" id="2652286"/>
    <lineage>
        <taxon>Bacteria</taxon>
        <taxon>Bacillati</taxon>
        <taxon>Bacillota</taxon>
        <taxon>Erysipelotrichia</taxon>
        <taxon>Erysipelotrichales</taxon>
        <taxon>Coprobacillaceae</taxon>
        <taxon>Sharpea</taxon>
    </lineage>
</organism>
<protein>
    <submittedName>
        <fullName evidence="1">Uncharacterized protein</fullName>
    </submittedName>
</protein>
<dbReference type="Pfam" id="PF20069">
    <property type="entry name" value="DUF6465"/>
    <property type="match status" value="1"/>
</dbReference>
<proteinExistence type="predicted"/>
<name>A0A844FSP2_9FIRM</name>
<accession>A0A844FSP2</accession>
<evidence type="ECO:0000313" key="1">
    <source>
        <dbReference type="EMBL" id="MST88927.1"/>
    </source>
</evidence>
<gene>
    <name evidence="1" type="ORF">FYJ79_04935</name>
</gene>
<dbReference type="RefSeq" id="WP_154515061.1">
    <property type="nucleotide sequence ID" value="NZ_JAXFJJ010000042.1"/>
</dbReference>
<keyword evidence="2" id="KW-1185">Reference proteome</keyword>
<dbReference type="Proteomes" id="UP000442619">
    <property type="component" value="Unassembled WGS sequence"/>
</dbReference>
<dbReference type="InterPro" id="IPR046313">
    <property type="entry name" value="DUF6465"/>
</dbReference>
<sequence>MKTSIHIQFRDDVNVKDVENTVKEALKNEGLKISSLKQLDIYYKPQENAIYYVAIDKDDNITGSNNRPLHLS</sequence>
<dbReference type="AlphaFoldDB" id="A0A844FSP2"/>
<comment type="caution">
    <text evidence="1">The sequence shown here is derived from an EMBL/GenBank/DDBJ whole genome shotgun (WGS) entry which is preliminary data.</text>
</comment>